<organism>
    <name type="scientific">Branchiostoma floridae</name>
    <name type="common">Florida lancelet</name>
    <name type="synonym">Amphioxus</name>
    <dbReference type="NCBI Taxonomy" id="7739"/>
    <lineage>
        <taxon>Eukaryota</taxon>
        <taxon>Metazoa</taxon>
        <taxon>Chordata</taxon>
        <taxon>Cephalochordata</taxon>
        <taxon>Leptocardii</taxon>
        <taxon>Amphioxiformes</taxon>
        <taxon>Branchiostomatidae</taxon>
        <taxon>Branchiostoma</taxon>
    </lineage>
</organism>
<sequence>MDGRKYNRAVRFHKLVYEALLRLVWSGFLSWMRQNHNEDLTDLEEATETIDTHTNDVSQQALLGILQSATNNRIMCMFDNYVTTLRSESSRLTQYWMSYIDLVEILLGLLRATREGDWLYIKCPSASSSHGALPMTGSNNKSSLIKFLIEEWKQPIYREKLRNKTLYATCTMPATCSLKTNGWILRSYNAHKKTLTRASYSMHSTLLSLVLKQLSSEQTLMVISLAFAKRIPCKVYQKCGTKNRTRFIDNDKLADALGEEVCKALVGLHAFTDMCKLKDCSNRKDEETEEDLDIELFSSDVDDTSSDTDNE</sequence>
<gene>
    <name evidence="1" type="ORF">BRAFLDRAFT_88877</name>
</gene>
<evidence type="ECO:0000313" key="1">
    <source>
        <dbReference type="EMBL" id="EEN68147.1"/>
    </source>
</evidence>
<protein>
    <submittedName>
        <fullName evidence="1">Uncharacterized protein</fullName>
    </submittedName>
</protein>
<name>C3XUS2_BRAFL</name>
<dbReference type="EMBL" id="GG666467">
    <property type="protein sequence ID" value="EEN68147.1"/>
    <property type="molecule type" value="Genomic_DNA"/>
</dbReference>
<dbReference type="InParanoid" id="C3XUS2"/>
<reference evidence="1" key="1">
    <citation type="journal article" date="2008" name="Nature">
        <title>The amphioxus genome and the evolution of the chordate karyotype.</title>
        <authorList>
            <consortium name="US DOE Joint Genome Institute (JGI-PGF)"/>
            <person name="Putnam N.H."/>
            <person name="Butts T."/>
            <person name="Ferrier D.E.K."/>
            <person name="Furlong R.F."/>
            <person name="Hellsten U."/>
            <person name="Kawashima T."/>
            <person name="Robinson-Rechavi M."/>
            <person name="Shoguchi E."/>
            <person name="Terry A."/>
            <person name="Yu J.-K."/>
            <person name="Benito-Gutierrez E.L."/>
            <person name="Dubchak I."/>
            <person name="Garcia-Fernandez J."/>
            <person name="Gibson-Brown J.J."/>
            <person name="Grigoriev I.V."/>
            <person name="Horton A.C."/>
            <person name="de Jong P.J."/>
            <person name="Jurka J."/>
            <person name="Kapitonov V.V."/>
            <person name="Kohara Y."/>
            <person name="Kuroki Y."/>
            <person name="Lindquist E."/>
            <person name="Lucas S."/>
            <person name="Osoegawa K."/>
            <person name="Pennacchio L.A."/>
            <person name="Salamov A.A."/>
            <person name="Satou Y."/>
            <person name="Sauka-Spengler T."/>
            <person name="Schmutz J."/>
            <person name="Shin-I T."/>
            <person name="Toyoda A."/>
            <person name="Bronner-Fraser M."/>
            <person name="Fujiyama A."/>
            <person name="Holland L.Z."/>
            <person name="Holland P.W.H."/>
            <person name="Satoh N."/>
            <person name="Rokhsar D.S."/>
        </authorList>
    </citation>
    <scope>NUCLEOTIDE SEQUENCE [LARGE SCALE GENOMIC DNA]</scope>
    <source>
        <strain evidence="1">S238N-H82</strain>
        <tissue evidence="1">Testes</tissue>
    </source>
</reference>
<accession>C3XUS2</accession>
<dbReference type="AlphaFoldDB" id="C3XUS2"/>
<proteinExistence type="predicted"/>